<dbReference type="PANTHER" id="PTHR46434:SF1">
    <property type="entry name" value="GENETIC INTERACTOR OF PROHIBITINS 3, MITOCHONDRIAL"/>
    <property type="match status" value="1"/>
</dbReference>
<evidence type="ECO:0000313" key="3">
    <source>
        <dbReference type="Proteomes" id="UP000178622"/>
    </source>
</evidence>
<reference evidence="3" key="1">
    <citation type="submission" date="2016-09" db="EMBL/GenBank/DDBJ databases">
        <title>Draft genome sequence of a novel species of the family Streptococcaceae isolated from flowers.</title>
        <authorList>
            <person name="Chuah L.-O."/>
            <person name="Yap K.-P."/>
            <person name="Thong K.L."/>
            <person name="Liong M.T."/>
            <person name="Ahmad R."/>
            <person name="Rusul G."/>
        </authorList>
    </citation>
    <scope>NUCLEOTIDE SEQUENCE [LARGE SCALE GENOMIC DNA]</scope>
    <source>
        <strain evidence="3">DF1</strain>
    </source>
</reference>
<dbReference type="InterPro" id="IPR050896">
    <property type="entry name" value="Mito_lipid_metab_GTPase"/>
</dbReference>
<dbReference type="GO" id="GO:0005525">
    <property type="term" value="F:GTP binding"/>
    <property type="evidence" value="ECO:0007669"/>
    <property type="project" value="InterPro"/>
</dbReference>
<dbReference type="STRING" id="1859473.BG261_04605"/>
<dbReference type="PANTHER" id="PTHR46434">
    <property type="entry name" value="GENETIC INTERACTOR OF PROHIBITINS 3, MITOCHONDRIAL"/>
    <property type="match status" value="1"/>
</dbReference>
<dbReference type="NCBIfam" id="TIGR03597">
    <property type="entry name" value="GTPase_YqeH"/>
    <property type="match status" value="1"/>
</dbReference>
<dbReference type="CDD" id="cd01855">
    <property type="entry name" value="YqeH"/>
    <property type="match status" value="1"/>
</dbReference>
<dbReference type="Pfam" id="PF01926">
    <property type="entry name" value="MMR_HSR1"/>
    <property type="match status" value="1"/>
</dbReference>
<dbReference type="Pfam" id="PF21516">
    <property type="entry name" value="YqeH-like_C"/>
    <property type="match status" value="1"/>
</dbReference>
<dbReference type="Gene3D" id="3.40.50.300">
    <property type="entry name" value="P-loop containing nucleotide triphosphate hydrolases"/>
    <property type="match status" value="1"/>
</dbReference>
<dbReference type="PROSITE" id="PS51721">
    <property type="entry name" value="G_CP"/>
    <property type="match status" value="1"/>
</dbReference>
<dbReference type="InterPro" id="IPR048422">
    <property type="entry name" value="NOA1/YqeH-like_C"/>
</dbReference>
<keyword evidence="3" id="KW-1185">Reference proteome</keyword>
<dbReference type="RefSeq" id="WP_070792706.1">
    <property type="nucleotide sequence ID" value="NZ_MKIR01000022.1"/>
</dbReference>
<evidence type="ECO:0000259" key="1">
    <source>
        <dbReference type="PROSITE" id="PS51721"/>
    </source>
</evidence>
<dbReference type="EMBL" id="MKIR01000022">
    <property type="protein sequence ID" value="OFI49049.1"/>
    <property type="molecule type" value="Genomic_DNA"/>
</dbReference>
<dbReference type="AlphaFoldDB" id="A0A1E8GLD8"/>
<dbReference type="InterPro" id="IPR027417">
    <property type="entry name" value="P-loop_NTPase"/>
</dbReference>
<dbReference type="SUPFAM" id="SSF52540">
    <property type="entry name" value="P-loop containing nucleoside triphosphate hydrolases"/>
    <property type="match status" value="1"/>
</dbReference>
<proteinExistence type="predicted"/>
<organism evidence="2 3">
    <name type="scientific">Floricoccus tropicus</name>
    <dbReference type="NCBI Taxonomy" id="1859473"/>
    <lineage>
        <taxon>Bacteria</taxon>
        <taxon>Bacillati</taxon>
        <taxon>Bacillota</taxon>
        <taxon>Bacilli</taxon>
        <taxon>Lactobacillales</taxon>
        <taxon>Streptococcaceae</taxon>
        <taxon>Floricoccus</taxon>
    </lineage>
</organism>
<accession>A0A1E8GLD8</accession>
<sequence length="368" mass="41375">MKDLRCIGCGALLQTENKELSGYTPKSALEKGLETGELYCQRCFRLRHYNEIADVEMTDEDFLRLLNELGTTDALVVNVIDIFDFNGSVIPGLHRFVQSNDVLLVGNKKDVLPHSVGTGKLTQWLKERAHEEGLRPVDVVLTSAFNQNDVRNLMKKIDEYRKGRDVYVVGVTNVGKSSLINSIIKIATGEEEVITTSRFPGTTLDKIEIPLDEDSFLIDTPGIIHRHQMAHYLGKKDLKLISPSKEIKPVTYQLNPDQTLFLGGLARFDYIKGEKQGFTAYFARDLKLHRTKLEGASEFYQKHVGGILTPPQADEVANFPKLRRVEFSIKEKTDLVFSGLGWIRMAQPGVVACWVPEGVDVLVRKSII</sequence>
<comment type="caution">
    <text evidence="2">The sequence shown here is derived from an EMBL/GenBank/DDBJ whole genome shotgun (WGS) entry which is preliminary data.</text>
</comment>
<protein>
    <submittedName>
        <fullName evidence="2">Ribosome biogenesis GTPase YqeH</fullName>
    </submittedName>
</protein>
<gene>
    <name evidence="2" type="ORF">BG261_04605</name>
</gene>
<dbReference type="Proteomes" id="UP000178622">
    <property type="component" value="Unassembled WGS sequence"/>
</dbReference>
<dbReference type="InterPro" id="IPR006073">
    <property type="entry name" value="GTP-bd"/>
</dbReference>
<name>A0A1E8GLD8_9LACT</name>
<dbReference type="InterPro" id="IPR030378">
    <property type="entry name" value="G_CP_dom"/>
</dbReference>
<dbReference type="InterPro" id="IPR019988">
    <property type="entry name" value="GTP-bd_ribosome_bgen_YqeH"/>
</dbReference>
<evidence type="ECO:0000313" key="2">
    <source>
        <dbReference type="EMBL" id="OFI49049.1"/>
    </source>
</evidence>
<feature type="domain" description="CP-type G" evidence="1">
    <location>
        <begin position="63"/>
        <end position="226"/>
    </location>
</feature>